<dbReference type="VEuPathDB" id="MicrosporidiaDB:THOM_1783"/>
<organism evidence="1 2">
    <name type="scientific">Trachipleistophora hominis</name>
    <name type="common">Microsporidian parasite</name>
    <dbReference type="NCBI Taxonomy" id="72359"/>
    <lineage>
        <taxon>Eukaryota</taxon>
        <taxon>Fungi</taxon>
        <taxon>Fungi incertae sedis</taxon>
        <taxon>Microsporidia</taxon>
        <taxon>Pleistophoridae</taxon>
        <taxon>Trachipleistophora</taxon>
    </lineage>
</organism>
<dbReference type="EMBL" id="JH993974">
    <property type="protein sequence ID" value="ELQ75286.1"/>
    <property type="molecule type" value="Genomic_DNA"/>
</dbReference>
<reference evidence="1 2" key="1">
    <citation type="journal article" date="2012" name="PLoS Pathog.">
        <title>The genome of the obligate intracellular parasite Trachipleistophora hominis: new insights into microsporidian genome dynamics and reductive evolution.</title>
        <authorList>
            <person name="Heinz E."/>
            <person name="Williams T.A."/>
            <person name="Nakjang S."/>
            <person name="Noel C.J."/>
            <person name="Swan D.C."/>
            <person name="Goldberg A.V."/>
            <person name="Harris S.R."/>
            <person name="Weinmaier T."/>
            <person name="Markert S."/>
            <person name="Becher D."/>
            <person name="Bernhardt J."/>
            <person name="Dagan T."/>
            <person name="Hacker C."/>
            <person name="Lucocq J.M."/>
            <person name="Schweder T."/>
            <person name="Rattei T."/>
            <person name="Hall N."/>
            <person name="Hirt R.P."/>
            <person name="Embley T.M."/>
        </authorList>
    </citation>
    <scope>NUCLEOTIDE SEQUENCE [LARGE SCALE GENOMIC DNA]</scope>
</reference>
<protein>
    <submittedName>
        <fullName evidence="1">Uncharacterized protein</fullName>
    </submittedName>
</protein>
<keyword evidence="2" id="KW-1185">Reference proteome</keyword>
<dbReference type="OMA" id="EHEEWSH"/>
<dbReference type="OrthoDB" id="10349860at2759"/>
<gene>
    <name evidence="1" type="ORF">THOM_1783</name>
</gene>
<proteinExistence type="predicted"/>
<sequence length="179" mass="21466">MMDTFRIFKLSIKKDTETYKQFQKKNTNISTQEIYHLQYNKEVEHEEWSHLFNNLVIHIDNTKIVVQQFNNIILVLNNLDDMSVRISKVGKVMAIRWKVEEKIQIKFYTEQESSLFHEKINEAVVVNLRNSSNERMETMKKVIAEFKRINRNGTSAKNECEKNYDEIKKEFMNLVNKKL</sequence>
<accession>L7JW67</accession>
<name>L7JW67_TRAHO</name>
<dbReference type="HOGENOM" id="CLU_1504500_0_0_1"/>
<dbReference type="AlphaFoldDB" id="L7JW67"/>
<dbReference type="InParanoid" id="L7JW67"/>
<evidence type="ECO:0000313" key="1">
    <source>
        <dbReference type="EMBL" id="ELQ75286.1"/>
    </source>
</evidence>
<dbReference type="Proteomes" id="UP000011185">
    <property type="component" value="Unassembled WGS sequence"/>
</dbReference>
<evidence type="ECO:0000313" key="2">
    <source>
        <dbReference type="Proteomes" id="UP000011185"/>
    </source>
</evidence>